<protein>
    <submittedName>
        <fullName evidence="1">Uncharacterized protein</fullName>
    </submittedName>
</protein>
<dbReference type="Proteomes" id="UP000015500">
    <property type="component" value="Chromosome"/>
</dbReference>
<accession>S5Z355</accession>
<organism evidence="1 2">
    <name type="scientific">Geobacillus genomosp. 3</name>
    <dbReference type="NCBI Taxonomy" id="1921421"/>
    <lineage>
        <taxon>Bacteria</taxon>
        <taxon>Bacillati</taxon>
        <taxon>Bacillota</taxon>
        <taxon>Bacilli</taxon>
        <taxon>Bacillales</taxon>
        <taxon>Anoxybacillaceae</taxon>
        <taxon>Geobacillus</taxon>
    </lineage>
</organism>
<sequence length="61" mass="6832">MPGWGVKFTHGCFLAKKKAPAILSQGGWLINLNPIDIILQRSTKFVDKQIVHRMEARGNIS</sequence>
<evidence type="ECO:0000313" key="2">
    <source>
        <dbReference type="Proteomes" id="UP000015500"/>
    </source>
</evidence>
<dbReference type="STRING" id="1921421.M493_16375"/>
<dbReference type="KEGG" id="gjf:M493_16375"/>
<name>S5Z355_GEOG3</name>
<reference evidence="1 2" key="1">
    <citation type="journal article" date="2014" name="Genome Announc.">
        <title>Complete Genome Sequence of the Thermophilic Polychlorinated Biphenyl Degrader Geobacillus sp. Strain JF8 (NBRC 109937).</title>
        <authorList>
            <person name="Shintani M."/>
            <person name="Ohtsubo Y."/>
            <person name="Fukuda K."/>
            <person name="Hosoyama A."/>
            <person name="Ohji S."/>
            <person name="Yamazoe A."/>
            <person name="Fujita N."/>
            <person name="Nagata Y."/>
            <person name="Tsuda M."/>
            <person name="Hatta T."/>
            <person name="Kimbara K."/>
        </authorList>
    </citation>
    <scope>NUCLEOTIDE SEQUENCE [LARGE SCALE GENOMIC DNA]</scope>
    <source>
        <strain evidence="1 2">JF8</strain>
    </source>
</reference>
<proteinExistence type="predicted"/>
<keyword evidence="2" id="KW-1185">Reference proteome</keyword>
<dbReference type="PATRIC" id="fig|1345697.3.peg.3221"/>
<dbReference type="HOGENOM" id="CLU_2915941_0_0_9"/>
<gene>
    <name evidence="1" type="ORF">M493_16375</name>
</gene>
<dbReference type="AlphaFoldDB" id="S5Z355"/>
<dbReference type="EMBL" id="CP006254">
    <property type="protein sequence ID" value="AGT33489.1"/>
    <property type="molecule type" value="Genomic_DNA"/>
</dbReference>
<evidence type="ECO:0000313" key="1">
    <source>
        <dbReference type="EMBL" id="AGT33489.1"/>
    </source>
</evidence>